<name>A0A919TY25_9CELL</name>
<evidence type="ECO:0000313" key="4">
    <source>
        <dbReference type="EMBL" id="GIG20135.1"/>
    </source>
</evidence>
<feature type="transmembrane region" description="Helical" evidence="2">
    <location>
        <begin position="92"/>
        <end position="112"/>
    </location>
</feature>
<keyword evidence="2" id="KW-1133">Transmembrane helix</keyword>
<keyword evidence="5" id="KW-1185">Reference proteome</keyword>
<dbReference type="EMBL" id="BONK01000002">
    <property type="protein sequence ID" value="GIG20135.1"/>
    <property type="molecule type" value="Genomic_DNA"/>
</dbReference>
<feature type="domain" description="LysM" evidence="3">
    <location>
        <begin position="230"/>
        <end position="287"/>
    </location>
</feature>
<organism evidence="4 5">
    <name type="scientific">Cellulomonas chitinilytica</name>
    <dbReference type="NCBI Taxonomy" id="398759"/>
    <lineage>
        <taxon>Bacteria</taxon>
        <taxon>Bacillati</taxon>
        <taxon>Actinomycetota</taxon>
        <taxon>Actinomycetes</taxon>
        <taxon>Micrococcales</taxon>
        <taxon>Cellulomonadaceae</taxon>
        <taxon>Cellulomonas</taxon>
    </lineage>
</organism>
<accession>A0A919TY25</accession>
<protein>
    <submittedName>
        <fullName evidence="4">Peptidoglycan-binding protein LysM</fullName>
    </submittedName>
</protein>
<keyword evidence="2" id="KW-0812">Transmembrane</keyword>
<dbReference type="CDD" id="cd00118">
    <property type="entry name" value="LysM"/>
    <property type="match status" value="1"/>
</dbReference>
<feature type="compositionally biased region" description="Low complexity" evidence="1">
    <location>
        <begin position="137"/>
        <end position="166"/>
    </location>
</feature>
<reference evidence="4" key="1">
    <citation type="submission" date="2021-01" db="EMBL/GenBank/DDBJ databases">
        <title>Whole genome shotgun sequence of Cellulomonas chitinilytica NBRC 110799.</title>
        <authorList>
            <person name="Komaki H."/>
            <person name="Tamura T."/>
        </authorList>
    </citation>
    <scope>NUCLEOTIDE SEQUENCE</scope>
    <source>
        <strain evidence="4">NBRC 110799</strain>
    </source>
</reference>
<evidence type="ECO:0000256" key="1">
    <source>
        <dbReference type="SAM" id="MobiDB-lite"/>
    </source>
</evidence>
<proteinExistence type="predicted"/>
<sequence length="298" mass="28802">MGLLTTAVGLCGALAVVLVAHLTEVLSAARGPWRVDTLVDLGVSATGAVVVVWLGGSTLLALACLTARAAGATWRSGERVVLRCAPTVVRRALVLAVGAGLGLGVSTTAMAAEPTSGPPTATSVSASAGTDLDLGWTVTAPDGAAGPTATGSSEPAGARSGAAPAAVDSGTAAPSPTGAPDQPSPEPARDVEPPSAPSASAAAGAPAPAPTPTTHLLTTPVRPTADAGPGTVVVVRGDSLWRIAARHLSPGADDAQVAAAWPTWYAANADVIGPDPGALLPGQVLVVPATPTADGAHA</sequence>
<dbReference type="InterPro" id="IPR018392">
    <property type="entry name" value="LysM"/>
</dbReference>
<evidence type="ECO:0000259" key="3">
    <source>
        <dbReference type="PROSITE" id="PS51782"/>
    </source>
</evidence>
<dbReference type="PANTHER" id="PTHR34700:SF4">
    <property type="entry name" value="PHAGE-LIKE ELEMENT PBSX PROTEIN XKDP"/>
    <property type="match status" value="1"/>
</dbReference>
<comment type="caution">
    <text evidence="4">The sequence shown here is derived from an EMBL/GenBank/DDBJ whole genome shotgun (WGS) entry which is preliminary data.</text>
</comment>
<evidence type="ECO:0000256" key="2">
    <source>
        <dbReference type="SAM" id="Phobius"/>
    </source>
</evidence>
<feature type="transmembrane region" description="Helical" evidence="2">
    <location>
        <begin position="51"/>
        <end position="71"/>
    </location>
</feature>
<dbReference type="InterPro" id="IPR052196">
    <property type="entry name" value="Bact_Kbp"/>
</dbReference>
<dbReference type="Proteomes" id="UP000632740">
    <property type="component" value="Unassembled WGS sequence"/>
</dbReference>
<dbReference type="Gene3D" id="3.10.350.10">
    <property type="entry name" value="LysM domain"/>
    <property type="match status" value="1"/>
</dbReference>
<dbReference type="Pfam" id="PF01476">
    <property type="entry name" value="LysM"/>
    <property type="match status" value="1"/>
</dbReference>
<keyword evidence="2" id="KW-0472">Membrane</keyword>
<dbReference type="AlphaFoldDB" id="A0A919TY25"/>
<feature type="region of interest" description="Disordered" evidence="1">
    <location>
        <begin position="133"/>
        <end position="229"/>
    </location>
</feature>
<feature type="compositionally biased region" description="Low complexity" evidence="1">
    <location>
        <begin position="197"/>
        <end position="206"/>
    </location>
</feature>
<dbReference type="RefSeq" id="WP_239069859.1">
    <property type="nucleotide sequence ID" value="NZ_BONK01000002.1"/>
</dbReference>
<dbReference type="PANTHER" id="PTHR34700">
    <property type="entry name" value="POTASSIUM BINDING PROTEIN KBP"/>
    <property type="match status" value="1"/>
</dbReference>
<dbReference type="PROSITE" id="PS51782">
    <property type="entry name" value="LYSM"/>
    <property type="match status" value="1"/>
</dbReference>
<gene>
    <name evidence="4" type="ORF">Cch01nite_08590</name>
</gene>
<evidence type="ECO:0000313" key="5">
    <source>
        <dbReference type="Proteomes" id="UP000632740"/>
    </source>
</evidence>
<dbReference type="InterPro" id="IPR036779">
    <property type="entry name" value="LysM_dom_sf"/>
</dbReference>